<feature type="non-terminal residue" evidence="1">
    <location>
        <position position="1"/>
    </location>
</feature>
<sequence>IVDATDNSSSPVIKRQESLANWCIKPITQNKQPEINKKLLNAIIYGNLLFKIVENPYFLDFLNELAPNYNPPSTRILHTEVFNSLFSSYLSKKFKMFKSLADITIVLDGWQDISKNSIYGFMALKEEQEHVLDIVNLSANRHMATFLKEQLEKMRNDFKNEYPNIIPV</sequence>
<dbReference type="OrthoDB" id="2348293at2759"/>
<accession>A0A9N9J4D5</accession>
<evidence type="ECO:0000313" key="1">
    <source>
        <dbReference type="EMBL" id="CAG8764603.1"/>
    </source>
</evidence>
<comment type="caution">
    <text evidence="1">The sequence shown here is derived from an EMBL/GenBank/DDBJ whole genome shotgun (WGS) entry which is preliminary data.</text>
</comment>
<name>A0A9N9J4D5_9GLOM</name>
<organism evidence="1 2">
    <name type="scientific">Ambispora leptoticha</name>
    <dbReference type="NCBI Taxonomy" id="144679"/>
    <lineage>
        <taxon>Eukaryota</taxon>
        <taxon>Fungi</taxon>
        <taxon>Fungi incertae sedis</taxon>
        <taxon>Mucoromycota</taxon>
        <taxon>Glomeromycotina</taxon>
        <taxon>Glomeromycetes</taxon>
        <taxon>Archaeosporales</taxon>
        <taxon>Ambisporaceae</taxon>
        <taxon>Ambispora</taxon>
    </lineage>
</organism>
<gene>
    <name evidence="1" type="ORF">ALEPTO_LOCUS13807</name>
</gene>
<proteinExistence type="predicted"/>
<reference evidence="1" key="1">
    <citation type="submission" date="2021-06" db="EMBL/GenBank/DDBJ databases">
        <authorList>
            <person name="Kallberg Y."/>
            <person name="Tangrot J."/>
            <person name="Rosling A."/>
        </authorList>
    </citation>
    <scope>NUCLEOTIDE SEQUENCE</scope>
    <source>
        <strain evidence="1">FL130A</strain>
    </source>
</reference>
<dbReference type="Proteomes" id="UP000789508">
    <property type="component" value="Unassembled WGS sequence"/>
</dbReference>
<dbReference type="AlphaFoldDB" id="A0A9N9J4D5"/>
<dbReference type="EMBL" id="CAJVPS010048445">
    <property type="protein sequence ID" value="CAG8764603.1"/>
    <property type="molecule type" value="Genomic_DNA"/>
</dbReference>
<protein>
    <submittedName>
        <fullName evidence="1">12894_t:CDS:1</fullName>
    </submittedName>
</protein>
<evidence type="ECO:0000313" key="2">
    <source>
        <dbReference type="Proteomes" id="UP000789508"/>
    </source>
</evidence>
<keyword evidence="2" id="KW-1185">Reference proteome</keyword>
<feature type="non-terminal residue" evidence="1">
    <location>
        <position position="168"/>
    </location>
</feature>